<dbReference type="GO" id="GO:0051536">
    <property type="term" value="F:iron-sulfur cluster binding"/>
    <property type="evidence" value="ECO:0007669"/>
    <property type="project" value="UniProtKB-KW"/>
</dbReference>
<keyword evidence="4" id="KW-0479">Metal-binding</keyword>
<evidence type="ECO:0000256" key="3">
    <source>
        <dbReference type="ARBA" id="ARBA00006179"/>
    </source>
</evidence>
<dbReference type="EMBL" id="CAXLJL010000062">
    <property type="protein sequence ID" value="CAL5130337.1"/>
    <property type="molecule type" value="Genomic_DNA"/>
</dbReference>
<evidence type="ECO:0008006" key="10">
    <source>
        <dbReference type="Google" id="ProtNLM"/>
    </source>
</evidence>
<dbReference type="PANTHER" id="PTHR10762:SF2">
    <property type="entry name" value="2-(3-AMINO-3-CARBOXYPROPYL)HISTIDINE SYNTHASE SUBUNIT 2"/>
    <property type="match status" value="1"/>
</dbReference>
<proteinExistence type="inferred from homology"/>
<keyword evidence="5" id="KW-0408">Iron</keyword>
<sequence length="537" mass="59969">MCSAVTNDGCEVVSRRISSDCRFPVGNLNVEDFQLDKTAQWIISRNFNQIGLQFPDELLGLAFRICKNIVSLTTKNCFILGDSSYAGCCVDELAGQRFRIDALVHYGRACLSPVVGRIPVLYVFGQIPRSALPHSKSMRDIAAELCSLLAPNPASTKSALIITYDFPYQDFAYSLYQSLLSQPQVAQDGSFWPVVWSEPHVIPPCESASCSPLGDQLPPAVFHRCARSFHILHGPNEIPNPSWSLVYVGRNCNTEGNPLPFHRILTELPEASRAQSCLLDPFSLSFEKSTDVLQKTLRRRSYLIEKAKDARCFGILIGTLSVKNYNAIVKRLQTLLKRAGRSYITLVVGRLNPAKLANISELDVLVIVACPETSLLDSRDFLIPVITPFELECALHSEFVDATETERMTRLWNGKNLCLDYQKLLPGGDLYLPENVVLPRADQPREKLADVSLITGKLHELQNIGGDDHPHCELSLATQKEWTLVDKNTWDLFSSKAHRTWYGLDPQLGHTPVAQLQEGQDGVPTHYSRNRNESETS</sequence>
<evidence type="ECO:0000256" key="6">
    <source>
        <dbReference type="ARBA" id="ARBA00023014"/>
    </source>
</evidence>
<dbReference type="Pfam" id="PF01866">
    <property type="entry name" value="Diphthamide_syn"/>
    <property type="match status" value="1"/>
</dbReference>
<dbReference type="NCBIfam" id="TIGR00322">
    <property type="entry name" value="diphth2_R"/>
    <property type="match status" value="1"/>
</dbReference>
<feature type="region of interest" description="Disordered" evidence="7">
    <location>
        <begin position="516"/>
        <end position="537"/>
    </location>
</feature>
<comment type="similarity">
    <text evidence="3">Belongs to the DPH1/DPH2 family. DPH2 subfamily.</text>
</comment>
<dbReference type="AlphaFoldDB" id="A0AAV2T2G7"/>
<keyword evidence="6" id="KW-0411">Iron-sulfur</keyword>
<evidence type="ECO:0000256" key="2">
    <source>
        <dbReference type="ARBA" id="ARBA00005156"/>
    </source>
</evidence>
<comment type="cofactor">
    <cofactor evidence="1">
        <name>[4Fe-4S] cluster</name>
        <dbReference type="ChEBI" id="CHEBI:49883"/>
    </cofactor>
</comment>
<dbReference type="GO" id="GO:0046872">
    <property type="term" value="F:metal ion binding"/>
    <property type="evidence" value="ECO:0007669"/>
    <property type="project" value="UniProtKB-KW"/>
</dbReference>
<dbReference type="Proteomes" id="UP001497525">
    <property type="component" value="Unassembled WGS sequence"/>
</dbReference>
<accession>A0AAV2T2G7</accession>
<dbReference type="InterPro" id="IPR016435">
    <property type="entry name" value="DPH1/DPH2"/>
</dbReference>
<reference evidence="8" key="1">
    <citation type="submission" date="2024-06" db="EMBL/GenBank/DDBJ databases">
        <authorList>
            <person name="Liu X."/>
            <person name="Lenzi L."/>
            <person name="Haldenby T S."/>
            <person name="Uol C."/>
        </authorList>
    </citation>
    <scope>NUCLEOTIDE SEQUENCE</scope>
</reference>
<dbReference type="GO" id="GO:0090560">
    <property type="term" value="F:2-(3-amino-3-carboxypropyl)histidine synthase activity"/>
    <property type="evidence" value="ECO:0007669"/>
    <property type="project" value="InterPro"/>
</dbReference>
<dbReference type="SFLD" id="SFLDS00032">
    <property type="entry name" value="Radical_SAM_3-amino-3-carboxyp"/>
    <property type="match status" value="1"/>
</dbReference>
<evidence type="ECO:0000256" key="5">
    <source>
        <dbReference type="ARBA" id="ARBA00023004"/>
    </source>
</evidence>
<dbReference type="FunFam" id="3.40.50.11860:FF:000001">
    <property type="entry name" value="2-(3-amino-3-carboxypropyl)histidine synthase subunit 2"/>
    <property type="match status" value="1"/>
</dbReference>
<gene>
    <name evidence="8" type="ORF">CDAUBV1_LOCUS1952</name>
</gene>
<dbReference type="PANTHER" id="PTHR10762">
    <property type="entry name" value="DIPHTHAMIDE BIOSYNTHESIS PROTEIN"/>
    <property type="match status" value="1"/>
</dbReference>
<dbReference type="InterPro" id="IPR042265">
    <property type="entry name" value="DPH1/DPH2_3"/>
</dbReference>
<name>A0AAV2T2G7_CALDB</name>
<organism evidence="8 9">
    <name type="scientific">Calicophoron daubneyi</name>
    <name type="common">Rumen fluke</name>
    <name type="synonym">Paramphistomum daubneyi</name>
    <dbReference type="NCBI Taxonomy" id="300641"/>
    <lineage>
        <taxon>Eukaryota</taxon>
        <taxon>Metazoa</taxon>
        <taxon>Spiralia</taxon>
        <taxon>Lophotrochozoa</taxon>
        <taxon>Platyhelminthes</taxon>
        <taxon>Trematoda</taxon>
        <taxon>Digenea</taxon>
        <taxon>Plagiorchiida</taxon>
        <taxon>Pronocephalata</taxon>
        <taxon>Paramphistomoidea</taxon>
        <taxon>Paramphistomidae</taxon>
        <taxon>Calicophoron</taxon>
    </lineage>
</organism>
<evidence type="ECO:0000256" key="7">
    <source>
        <dbReference type="SAM" id="MobiDB-lite"/>
    </source>
</evidence>
<dbReference type="InterPro" id="IPR042263">
    <property type="entry name" value="DPH1/DPH2_1"/>
</dbReference>
<dbReference type="SFLD" id="SFLDG01121">
    <property type="entry name" value="Diphthamide_biosynthesis"/>
    <property type="match status" value="1"/>
</dbReference>
<comment type="pathway">
    <text evidence="2">Protein modification; peptidyl-diphthamide biosynthesis.</text>
</comment>
<evidence type="ECO:0000313" key="9">
    <source>
        <dbReference type="Proteomes" id="UP001497525"/>
    </source>
</evidence>
<evidence type="ECO:0000256" key="4">
    <source>
        <dbReference type="ARBA" id="ARBA00022723"/>
    </source>
</evidence>
<dbReference type="Gene3D" id="3.40.50.11860">
    <property type="entry name" value="Diphthamide synthesis DPH1/DPH2 domain 3"/>
    <property type="match status" value="1"/>
</dbReference>
<protein>
    <recommendedName>
        <fullName evidence="10">2-(3-amino-3-carboxypropyl)histidine synthase subunit 2</fullName>
    </recommendedName>
</protein>
<dbReference type="Gene3D" id="3.40.50.11840">
    <property type="entry name" value="Diphthamide synthesis DPH1/DPH2 domain 1"/>
    <property type="match status" value="1"/>
</dbReference>
<evidence type="ECO:0000313" key="8">
    <source>
        <dbReference type="EMBL" id="CAL5130337.1"/>
    </source>
</evidence>
<evidence type="ECO:0000256" key="1">
    <source>
        <dbReference type="ARBA" id="ARBA00001966"/>
    </source>
</evidence>
<comment type="caution">
    <text evidence="8">The sequence shown here is derived from an EMBL/GenBank/DDBJ whole genome shotgun (WGS) entry which is preliminary data.</text>
</comment>
<dbReference type="GO" id="GO:0017183">
    <property type="term" value="P:protein histidyl modification to diphthamide"/>
    <property type="evidence" value="ECO:0007669"/>
    <property type="project" value="InterPro"/>
</dbReference>